<feature type="transmembrane region" description="Helical" evidence="2">
    <location>
        <begin position="14"/>
        <end position="35"/>
    </location>
</feature>
<keyword evidence="4" id="KW-1185">Reference proteome</keyword>
<organism evidence="3 4">
    <name type="scientific">Tessaracoccus rhinocerotis</name>
    <dbReference type="NCBI Taxonomy" id="1689449"/>
    <lineage>
        <taxon>Bacteria</taxon>
        <taxon>Bacillati</taxon>
        <taxon>Actinomycetota</taxon>
        <taxon>Actinomycetes</taxon>
        <taxon>Propionibacteriales</taxon>
        <taxon>Propionibacteriaceae</taxon>
        <taxon>Tessaracoccus</taxon>
    </lineage>
</organism>
<dbReference type="EMBL" id="VKKG01000003">
    <property type="protein sequence ID" value="TRY18075.1"/>
    <property type="molecule type" value="Genomic_DNA"/>
</dbReference>
<dbReference type="Proteomes" id="UP000317638">
    <property type="component" value="Unassembled WGS sequence"/>
</dbReference>
<accession>A0A553K055</accession>
<proteinExistence type="predicted"/>
<dbReference type="RefSeq" id="WP_143938051.1">
    <property type="nucleotide sequence ID" value="NZ_VKKG01000003.1"/>
</dbReference>
<keyword evidence="2" id="KW-0812">Transmembrane</keyword>
<protein>
    <submittedName>
        <fullName evidence="3">Uncharacterized protein</fullName>
    </submittedName>
</protein>
<evidence type="ECO:0000313" key="4">
    <source>
        <dbReference type="Proteomes" id="UP000317638"/>
    </source>
</evidence>
<comment type="caution">
    <text evidence="3">The sequence shown here is derived from an EMBL/GenBank/DDBJ whole genome shotgun (WGS) entry which is preliminary data.</text>
</comment>
<dbReference type="AlphaFoldDB" id="A0A553K055"/>
<name>A0A553K055_9ACTN</name>
<gene>
    <name evidence="3" type="ORF">FOJ82_08435</name>
</gene>
<feature type="region of interest" description="Disordered" evidence="1">
    <location>
        <begin position="38"/>
        <end position="100"/>
    </location>
</feature>
<sequence>MSQRPAPSGGSRTALWVVIAAAAVVLVGLVVWGLAGRGEAEPSPTPTDAATTPSTPTDPATDDPGGETTGATDPGDGQWGPMPPPNVDSLKPLDNPEALPEQVGPFVREEVTSNVGGASVFYDDPEAFRSISVNTSTGSHHYQEWVAALTDPAYHGNAVCGSYSFEGSDGIECIVAGTNATLKTGTADIDVITMEELAEFTNELHDQF</sequence>
<feature type="compositionally biased region" description="Low complexity" evidence="1">
    <location>
        <begin position="46"/>
        <end position="59"/>
    </location>
</feature>
<evidence type="ECO:0000313" key="3">
    <source>
        <dbReference type="EMBL" id="TRY18075.1"/>
    </source>
</evidence>
<evidence type="ECO:0000256" key="2">
    <source>
        <dbReference type="SAM" id="Phobius"/>
    </source>
</evidence>
<reference evidence="3 4" key="1">
    <citation type="submission" date="2019-07" db="EMBL/GenBank/DDBJ databases">
        <authorList>
            <person name="Zhou L.-Y."/>
        </authorList>
    </citation>
    <scope>NUCLEOTIDE SEQUENCE [LARGE SCALE GENOMIC DNA]</scope>
    <source>
        <strain evidence="3 4">YIM 101269</strain>
    </source>
</reference>
<keyword evidence="2" id="KW-0472">Membrane</keyword>
<evidence type="ECO:0000256" key="1">
    <source>
        <dbReference type="SAM" id="MobiDB-lite"/>
    </source>
</evidence>
<keyword evidence="2" id="KW-1133">Transmembrane helix</keyword>